<dbReference type="OrthoDB" id="79884at2759"/>
<proteinExistence type="predicted"/>
<dbReference type="Gene3D" id="1.10.555.10">
    <property type="entry name" value="Rho GTPase activation protein"/>
    <property type="match status" value="1"/>
</dbReference>
<accession>A0A024U220</accession>
<feature type="region of interest" description="Disordered" evidence="1">
    <location>
        <begin position="448"/>
        <end position="468"/>
    </location>
</feature>
<evidence type="ECO:0000313" key="3">
    <source>
        <dbReference type="EMBL" id="ETW00461.1"/>
    </source>
</evidence>
<dbReference type="RefSeq" id="XP_008870596.1">
    <property type="nucleotide sequence ID" value="XM_008872374.1"/>
</dbReference>
<evidence type="ECO:0000256" key="1">
    <source>
        <dbReference type="SAM" id="MobiDB-lite"/>
    </source>
</evidence>
<dbReference type="VEuPathDB" id="FungiDB:H310_07082"/>
<dbReference type="EMBL" id="KI913964">
    <property type="protein sequence ID" value="ETW00461.1"/>
    <property type="molecule type" value="Genomic_DNA"/>
</dbReference>
<dbReference type="GO" id="GO:0007165">
    <property type="term" value="P:signal transduction"/>
    <property type="evidence" value="ECO:0007669"/>
    <property type="project" value="InterPro"/>
</dbReference>
<reference evidence="3" key="1">
    <citation type="submission" date="2013-12" db="EMBL/GenBank/DDBJ databases">
        <title>The Genome Sequence of Aphanomyces invadans NJM9701.</title>
        <authorList>
            <consortium name="The Broad Institute Genomics Platform"/>
            <person name="Russ C."/>
            <person name="Tyler B."/>
            <person name="van West P."/>
            <person name="Dieguez-Uribeondo J."/>
            <person name="Young S.K."/>
            <person name="Zeng Q."/>
            <person name="Gargeya S."/>
            <person name="Fitzgerald M."/>
            <person name="Abouelleil A."/>
            <person name="Alvarado L."/>
            <person name="Chapman S.B."/>
            <person name="Gainer-Dewar J."/>
            <person name="Goldberg J."/>
            <person name="Griggs A."/>
            <person name="Gujja S."/>
            <person name="Hansen M."/>
            <person name="Howarth C."/>
            <person name="Imamovic A."/>
            <person name="Ireland A."/>
            <person name="Larimer J."/>
            <person name="McCowan C."/>
            <person name="Murphy C."/>
            <person name="Pearson M."/>
            <person name="Poon T.W."/>
            <person name="Priest M."/>
            <person name="Roberts A."/>
            <person name="Saif S."/>
            <person name="Shea T."/>
            <person name="Sykes S."/>
            <person name="Wortman J."/>
            <person name="Nusbaum C."/>
            <person name="Birren B."/>
        </authorList>
    </citation>
    <scope>NUCLEOTIDE SEQUENCE [LARGE SCALE GENOMIC DNA]</scope>
    <source>
        <strain evidence="3">NJM9701</strain>
    </source>
</reference>
<dbReference type="SUPFAM" id="SSF48350">
    <property type="entry name" value="GTPase activation domain, GAP"/>
    <property type="match status" value="1"/>
</dbReference>
<dbReference type="AlphaFoldDB" id="A0A024U220"/>
<feature type="domain" description="Rho-GAP" evidence="2">
    <location>
        <begin position="29"/>
        <end position="148"/>
    </location>
</feature>
<protein>
    <recommendedName>
        <fullName evidence="2">Rho-GAP domain-containing protein</fullName>
    </recommendedName>
</protein>
<sequence>MFTRRKAAQAVDPPSTALLPSLPSAQCTVLLALVEHLAAHKAHKSKLFQLEGRPSERKTLLEHVYAGTHPTSLKPFSSRSMSFVVRHVLATQYAPLLPYPAYDKLVSAVQAPHAAAFTAAVQTELNAMPSAHAKLLQALCLLMDKVCMQLMVAEEGLVVHLGVHLCRPSENPKTLQGTVGLRRNMCTRLLGTFRALDFGGKSRVVTPAPGHRRRSSCRTWSPSLVQDTERFLAYILASNAPKQDLFLRQPDTSNVQMLLANNSIAVDQCPLHDVAGVVKAILHRTDALVPEEMYSLCQDPDGHKFHLALTHLPPLHRRIVWQLFRCIVQAVQAGASIELLSAALSCHIFSQLKFLGPASGGAATKYHRHELERLATQVLRCVEAISRRHDATCGSFRVAVLAVRVALRLKGGLRRDLNALRSDETAPSHAQEAVVVLASCAATATSTSKPHSEIRATTTSVASTQGLRASREAQELSTTQAFTCLTAADDSATSGTAAIPSVVAHAIAAAHVNSRHDARQADRVYSTNMAIPSDTKSSPCRNADAAVPLARSPSKAVSHLDVHVDSTSNAHAVCKSTSPARQMTWLSSHANLKAKPNRANVGNARSSPTISHDDMTTSILPLPTQSALPRSIALLTHDDTTPANSAEGKVAFAPSLATPQPLLRPTAVDSAISSVADDAADHPTHSLECSVAIDHINESVLPLRRRSSKQGHSGVGKAASRAAIPAEWRPIAPVGSVALLESPTSKAKVGSFPTASHLNQDQQLEQDFPDEISKMLQQPNQDLAAQLALWEHLSTFKLFDATGRFVPWSDIATLVSDPSETQCRERFEALRVPLARPKALWRVLYAIYAAYKAPHDVLEWPGVQRLCRDCLLPCQSHQRIMNAFRSVGSTTTGLAFHQFYGLLAHFDDPNVPGASTIPIQDVVMVYLLPSARRTIDADKVQPSGQEAQWPPQLRRLVFRRLPAIKMLCSHFARPGAARRREPTTMRLQFREMLAWLQHLHIVPDLANENIVRERFLSSLGSCEADGQPSIGMAFPAAVAWIMDLGLSILSHPRLARVYSTEVDKVLVVLDVWGLADETLLRGASVDVGSFEEI</sequence>
<organism evidence="3">
    <name type="scientific">Aphanomyces invadans</name>
    <dbReference type="NCBI Taxonomy" id="157072"/>
    <lineage>
        <taxon>Eukaryota</taxon>
        <taxon>Sar</taxon>
        <taxon>Stramenopiles</taxon>
        <taxon>Oomycota</taxon>
        <taxon>Saprolegniomycetes</taxon>
        <taxon>Saprolegniales</taxon>
        <taxon>Verrucalvaceae</taxon>
        <taxon>Aphanomyces</taxon>
    </lineage>
</organism>
<name>A0A024U220_9STRA</name>
<dbReference type="InterPro" id="IPR000198">
    <property type="entry name" value="RhoGAP_dom"/>
</dbReference>
<evidence type="ECO:0000259" key="2">
    <source>
        <dbReference type="Pfam" id="PF00620"/>
    </source>
</evidence>
<gene>
    <name evidence="3" type="ORF">H310_07082</name>
</gene>
<dbReference type="InterPro" id="IPR008936">
    <property type="entry name" value="Rho_GTPase_activation_prot"/>
</dbReference>
<dbReference type="Pfam" id="PF00620">
    <property type="entry name" value="RhoGAP"/>
    <property type="match status" value="1"/>
</dbReference>
<feature type="compositionally biased region" description="Polar residues" evidence="1">
    <location>
        <begin position="455"/>
        <end position="467"/>
    </location>
</feature>
<dbReference type="GeneID" id="20084132"/>